<dbReference type="SFLD" id="SFLDG01082">
    <property type="entry name" value="B12-binding_domain_containing"/>
    <property type="match status" value="1"/>
</dbReference>
<feature type="binding site" evidence="6">
    <location>
        <position position="305"/>
    </location>
    <ligand>
        <name>[4Fe-4S] cluster</name>
        <dbReference type="ChEBI" id="CHEBI:49883"/>
        <note>4Fe-4S-S-AdoMet</note>
    </ligand>
</feature>
<dbReference type="Gene3D" id="3.80.30.20">
    <property type="entry name" value="tm_1862 like domain"/>
    <property type="match status" value="1"/>
</dbReference>
<feature type="domain" description="Radical SAM core" evidence="7">
    <location>
        <begin position="287"/>
        <end position="560"/>
    </location>
</feature>
<reference evidence="8" key="2">
    <citation type="submission" date="2021-08" db="EMBL/GenBank/DDBJ databases">
        <authorList>
            <person name="Dalcin Martins P."/>
        </authorList>
    </citation>
    <scope>NUCLEOTIDE SEQUENCE</scope>
    <source>
        <strain evidence="8">MAG_39</strain>
    </source>
</reference>
<keyword evidence="4 6" id="KW-0408">Iron</keyword>
<comment type="caution">
    <text evidence="8">The sequence shown here is derived from an EMBL/GenBank/DDBJ whole genome shotgun (WGS) entry which is preliminary data.</text>
</comment>
<feature type="binding site" evidence="6">
    <location>
        <position position="308"/>
    </location>
    <ligand>
        <name>[4Fe-4S] cluster</name>
        <dbReference type="ChEBI" id="CHEBI:49883"/>
        <note>4Fe-4S-S-AdoMet</note>
    </ligand>
</feature>
<keyword evidence="2 6" id="KW-0949">S-adenosyl-L-methionine</keyword>
<evidence type="ECO:0000256" key="5">
    <source>
        <dbReference type="ARBA" id="ARBA00023014"/>
    </source>
</evidence>
<dbReference type="PROSITE" id="PS51918">
    <property type="entry name" value="RADICAL_SAM"/>
    <property type="match status" value="1"/>
</dbReference>
<dbReference type="GO" id="GO:0051539">
    <property type="term" value="F:4 iron, 4 sulfur cluster binding"/>
    <property type="evidence" value="ECO:0007669"/>
    <property type="project" value="UniProtKB-KW"/>
</dbReference>
<dbReference type="EMBL" id="JAIOIV010000132">
    <property type="protein sequence ID" value="MBZ0158016.1"/>
    <property type="molecule type" value="Genomic_DNA"/>
</dbReference>
<evidence type="ECO:0000259" key="7">
    <source>
        <dbReference type="PROSITE" id="PS51918"/>
    </source>
</evidence>
<comment type="cofactor">
    <cofactor evidence="6">
        <name>[4Fe-4S] cluster</name>
        <dbReference type="ChEBI" id="CHEBI:49883"/>
    </cofactor>
    <text evidence="6">Binds 1 [4Fe-4S] cluster. The cluster is coordinated with 3 cysteines and an exchangeable S-adenosyl-L-methionine.</text>
</comment>
<dbReference type="SUPFAM" id="SSF102114">
    <property type="entry name" value="Radical SAM enzymes"/>
    <property type="match status" value="1"/>
</dbReference>
<dbReference type="SMART" id="SM00729">
    <property type="entry name" value="Elp3"/>
    <property type="match status" value="1"/>
</dbReference>
<feature type="binding site" evidence="6">
    <location>
        <position position="301"/>
    </location>
    <ligand>
        <name>[4Fe-4S] cluster</name>
        <dbReference type="ChEBI" id="CHEBI:49883"/>
        <note>4Fe-4S-S-AdoMet</note>
    </ligand>
</feature>
<gene>
    <name evidence="8" type="ORF">K8I29_17605</name>
</gene>
<dbReference type="NCBIfam" id="TIGR03904">
    <property type="entry name" value="SAM_YgiQ"/>
    <property type="match status" value="1"/>
</dbReference>
<evidence type="ECO:0000256" key="1">
    <source>
        <dbReference type="ARBA" id="ARBA00022485"/>
    </source>
</evidence>
<dbReference type="InterPro" id="IPR023404">
    <property type="entry name" value="rSAM_horseshoe"/>
</dbReference>
<keyword evidence="1 6" id="KW-0004">4Fe-4S</keyword>
<dbReference type="HAMAP" id="MF_01251">
    <property type="entry name" value="UPF0313"/>
    <property type="match status" value="1"/>
</dbReference>
<evidence type="ECO:0000256" key="2">
    <source>
        <dbReference type="ARBA" id="ARBA00022691"/>
    </source>
</evidence>
<evidence type="ECO:0000256" key="4">
    <source>
        <dbReference type="ARBA" id="ARBA00023004"/>
    </source>
</evidence>
<sequence>MFLPATREEIEKRGWGGLDVILVTGDTYIDSPYIGAALIGNILVGAGYRVGVIAQPDVNDSRDIMRLGEPDLFWGITAGSVDSMVANYTALKKRRQSDDFTPGGKNTRRPDRATIVYSNLIRRCFKNTRPLVLGGIEASLRRIAHYDYWDDAVRRSLLFDAKADILVYGMGEKATLEIAGKLKRGEDIRDIRGICYSAKEPKGDYLLLPSYEEVKNDKAKFTGMFHLFYENNDPLTARGLCQRQDTRYLVQNPPAAGLSEKELDEVHTMSFEREVHPYYKRQGTVRALDTIAFSLTTHRGCYGECNFCAIAVHQGRTIRSRSIASILQEAEVLTRHPGFKGYIADVGGPTANMYGIECDKKLEKGSCRKKRCLYPGKCGHLKVNHARQRELLRVLRNSAGVKRVFIASGIRYDMILEDPHCGMAYLRDVVEHHISGQLKIAPEHVEDSVLKRMGKPGKNYLQAFKEAFDVLNKQKGKKQFLTYYLIAAHPGCDVRGMEKLRAFASRELKISPEQVQIFTPLPSTYSTLMYYTGRDPFSGERLFVEKDMRKKEHQKAVVVSGGVRR</sequence>
<organism evidence="8 9">
    <name type="scientific">Candidatus Nitrobium versatile</name>
    <dbReference type="NCBI Taxonomy" id="2884831"/>
    <lineage>
        <taxon>Bacteria</taxon>
        <taxon>Pseudomonadati</taxon>
        <taxon>Nitrospirota</taxon>
        <taxon>Nitrospiria</taxon>
        <taxon>Nitrospirales</taxon>
        <taxon>Nitrospiraceae</taxon>
        <taxon>Candidatus Nitrobium</taxon>
    </lineage>
</organism>
<dbReference type="GO" id="GO:0003824">
    <property type="term" value="F:catalytic activity"/>
    <property type="evidence" value="ECO:0007669"/>
    <property type="project" value="InterPro"/>
</dbReference>
<dbReference type="Pfam" id="PF08497">
    <property type="entry name" value="Radical_SAM_N"/>
    <property type="match status" value="1"/>
</dbReference>
<dbReference type="PANTHER" id="PTHR32331">
    <property type="entry name" value="UPF0313 PROTEIN YGIQ"/>
    <property type="match status" value="1"/>
</dbReference>
<accession>A0A953M330</accession>
<proteinExistence type="inferred from homology"/>
<protein>
    <submittedName>
        <fullName evidence="8">YgiQ family radical SAM protein</fullName>
    </submittedName>
</protein>
<dbReference type="InterPro" id="IPR022946">
    <property type="entry name" value="UPF0313"/>
</dbReference>
<evidence type="ECO:0000256" key="3">
    <source>
        <dbReference type="ARBA" id="ARBA00022723"/>
    </source>
</evidence>
<dbReference type="InterPro" id="IPR058240">
    <property type="entry name" value="rSAM_sf"/>
</dbReference>
<dbReference type="InterPro" id="IPR007197">
    <property type="entry name" value="rSAM"/>
</dbReference>
<dbReference type="SFLD" id="SFLDS00029">
    <property type="entry name" value="Radical_SAM"/>
    <property type="match status" value="1"/>
</dbReference>
<dbReference type="InterPro" id="IPR006638">
    <property type="entry name" value="Elp3/MiaA/NifB-like_rSAM"/>
</dbReference>
<comment type="similarity">
    <text evidence="6">Belongs to the UPF0313 family.</text>
</comment>
<keyword evidence="3 6" id="KW-0479">Metal-binding</keyword>
<name>A0A953M330_9BACT</name>
<dbReference type="Proteomes" id="UP000705867">
    <property type="component" value="Unassembled WGS sequence"/>
</dbReference>
<dbReference type="SFLD" id="SFLDG01069">
    <property type="entry name" value="UPF0313"/>
    <property type="match status" value="1"/>
</dbReference>
<keyword evidence="5 6" id="KW-0411">Iron-sulfur</keyword>
<dbReference type="PANTHER" id="PTHR32331:SF0">
    <property type="entry name" value="UPF0313 PROTEIN YGIQ"/>
    <property type="match status" value="1"/>
</dbReference>
<dbReference type="PROSITE" id="PS01278">
    <property type="entry name" value="MTTASE_RADICAL"/>
    <property type="match status" value="1"/>
</dbReference>
<evidence type="ECO:0000256" key="6">
    <source>
        <dbReference type="HAMAP-Rule" id="MF_01251"/>
    </source>
</evidence>
<evidence type="ECO:0000313" key="9">
    <source>
        <dbReference type="Proteomes" id="UP000705867"/>
    </source>
</evidence>
<reference evidence="8" key="1">
    <citation type="journal article" date="2021" name="bioRxiv">
        <title>Unraveling nitrogen, sulfur and carbon metabolic pathways and microbial community transcriptional responses to substrate deprivation and toxicity stresses in a bioreactor mimicking anoxic brackish coastal sediment conditions.</title>
        <authorList>
            <person name="Martins P.D."/>
            <person name="Echeveste M.J."/>
            <person name="Arshad A."/>
            <person name="Kurth J."/>
            <person name="Ouboter H."/>
            <person name="Jetten M.S.M."/>
            <person name="Welte C.U."/>
        </authorList>
    </citation>
    <scope>NUCLEOTIDE SEQUENCE</scope>
    <source>
        <strain evidence="8">MAG_39</strain>
    </source>
</reference>
<evidence type="ECO:0000313" key="8">
    <source>
        <dbReference type="EMBL" id="MBZ0158016.1"/>
    </source>
</evidence>
<dbReference type="InterPro" id="IPR013704">
    <property type="entry name" value="UPF0313_N"/>
</dbReference>
<dbReference type="GO" id="GO:0005506">
    <property type="term" value="F:iron ion binding"/>
    <property type="evidence" value="ECO:0007669"/>
    <property type="project" value="UniProtKB-UniRule"/>
</dbReference>
<dbReference type="AlphaFoldDB" id="A0A953M330"/>
<dbReference type="InterPro" id="IPR020612">
    <property type="entry name" value="Methylthiotransferase_CS"/>
</dbReference>